<dbReference type="GO" id="GO:0051539">
    <property type="term" value="F:4 iron, 4 sulfur cluster binding"/>
    <property type="evidence" value="ECO:0007669"/>
    <property type="project" value="UniProtKB-KW"/>
</dbReference>
<dbReference type="Gene3D" id="1.10.15.40">
    <property type="entry name" value="Electron transport complex subunit B, putative Fe-S cluster"/>
    <property type="match status" value="1"/>
</dbReference>
<feature type="domain" description="4Fe-4S" evidence="5">
    <location>
        <begin position="102"/>
        <end position="155"/>
    </location>
</feature>
<evidence type="ECO:0000259" key="5">
    <source>
        <dbReference type="PROSITE" id="PS51656"/>
    </source>
</evidence>
<dbReference type="OrthoDB" id="9793312at2"/>
<dbReference type="HOGENOM" id="CLU_127723_0_0_7"/>
<gene>
    <name evidence="6" type="ordered locus">Desac_1008</name>
</gene>
<protein>
    <submittedName>
        <fullName evidence="6">Fe-S cluster domain protein</fullName>
    </submittedName>
</protein>
<dbReference type="KEGG" id="dao:Desac_1008"/>
<dbReference type="RefSeq" id="WP_013705988.1">
    <property type="nucleotide sequence ID" value="NC_015388.1"/>
</dbReference>
<dbReference type="AlphaFoldDB" id="F2NC80"/>
<sequence>MMLIHSYRWEFCRPPNPGAGHLRGVAHLDGDITAILPQLNRVLRGHLYFPEPPSLTIKYQAKLITFYPRQIAINILTDETEAEQIIRWLRDIINDTWEKRQEIQPRFEVVQPSRMVEILKMLPRTNCGDCGYATCLILAVQINEGNASLSDCPHL</sequence>
<evidence type="ECO:0000256" key="2">
    <source>
        <dbReference type="ARBA" id="ARBA00022723"/>
    </source>
</evidence>
<evidence type="ECO:0000313" key="6">
    <source>
        <dbReference type="EMBL" id="AEB08875.1"/>
    </source>
</evidence>
<dbReference type="STRING" id="880072.Desac_1008"/>
<keyword evidence="2" id="KW-0479">Metal-binding</keyword>
<keyword evidence="7" id="KW-1185">Reference proteome</keyword>
<dbReference type="eggNOG" id="COG4871">
    <property type="taxonomic scope" value="Bacteria"/>
</dbReference>
<dbReference type="EMBL" id="CP002629">
    <property type="protein sequence ID" value="AEB08875.1"/>
    <property type="molecule type" value="Genomic_DNA"/>
</dbReference>
<reference evidence="6 7" key="1">
    <citation type="journal article" date="2011" name="Stand. Genomic Sci.">
        <title>Complete genome sequence of the acetate-degrading sulfate reducer Desulfobacca acetoxidans type strain (ASRB2).</title>
        <authorList>
            <person name="Goker M."/>
            <person name="Teshima H."/>
            <person name="Lapidus A."/>
            <person name="Nolan M."/>
            <person name="Lucas S."/>
            <person name="Hammon N."/>
            <person name="Deshpande S."/>
            <person name="Cheng J.F."/>
            <person name="Tapia R."/>
            <person name="Han C."/>
            <person name="Goodwin L."/>
            <person name="Pitluck S."/>
            <person name="Huntemann M."/>
            <person name="Liolios K."/>
            <person name="Ivanova N."/>
            <person name="Pagani I."/>
            <person name="Mavromatis K."/>
            <person name="Ovchinikova G."/>
            <person name="Pati A."/>
            <person name="Chen A."/>
            <person name="Palaniappan K."/>
            <person name="Land M."/>
            <person name="Hauser L."/>
            <person name="Brambilla E.M."/>
            <person name="Rohde M."/>
            <person name="Spring S."/>
            <person name="Detter J.C."/>
            <person name="Woyke T."/>
            <person name="Bristow J."/>
            <person name="Eisen J.A."/>
            <person name="Markowitz V."/>
            <person name="Hugenholtz P."/>
            <person name="Kyrpides N.C."/>
            <person name="Klenk H.P."/>
        </authorList>
    </citation>
    <scope>NUCLEOTIDE SEQUENCE [LARGE SCALE GENOMIC DNA]</scope>
    <source>
        <strain evidence="7">ATCC 700848 / DSM 11109 / ASRB2</strain>
    </source>
</reference>
<evidence type="ECO:0000313" key="7">
    <source>
        <dbReference type="Proteomes" id="UP000000483"/>
    </source>
</evidence>
<dbReference type="InterPro" id="IPR007202">
    <property type="entry name" value="4Fe-4S_dom"/>
</dbReference>
<dbReference type="Proteomes" id="UP000000483">
    <property type="component" value="Chromosome"/>
</dbReference>
<name>F2NC80_DESAR</name>
<reference evidence="7" key="2">
    <citation type="submission" date="2011-03" db="EMBL/GenBank/DDBJ databases">
        <title>The complete genome of Desulfobacca acetoxidans DSM 11109.</title>
        <authorList>
            <consortium name="US DOE Joint Genome Institute (JGI-PGF)"/>
            <person name="Lucas S."/>
            <person name="Copeland A."/>
            <person name="Lapidus A."/>
            <person name="Bruce D."/>
            <person name="Goodwin L."/>
            <person name="Pitluck S."/>
            <person name="Peters L."/>
            <person name="Kyrpides N."/>
            <person name="Mavromatis K."/>
            <person name="Ivanova N."/>
            <person name="Ovchinnikova G."/>
            <person name="Teshima H."/>
            <person name="Detter J.C."/>
            <person name="Han C."/>
            <person name="Land M."/>
            <person name="Hauser L."/>
            <person name="Markowitz V."/>
            <person name="Cheng J.-F."/>
            <person name="Hugenholtz P."/>
            <person name="Woyke T."/>
            <person name="Wu D."/>
            <person name="Spring S."/>
            <person name="Schueler E."/>
            <person name="Brambilla E."/>
            <person name="Klenk H.-P."/>
            <person name="Eisen J.A."/>
        </authorList>
    </citation>
    <scope>NUCLEOTIDE SEQUENCE [LARGE SCALE GENOMIC DNA]</scope>
    <source>
        <strain evidence="7">ATCC 700848 / DSM 11109 / ASRB2</strain>
    </source>
</reference>
<dbReference type="Pfam" id="PF04060">
    <property type="entry name" value="FeS"/>
    <property type="match status" value="1"/>
</dbReference>
<dbReference type="PROSITE" id="PS51656">
    <property type="entry name" value="4FE4S"/>
    <property type="match status" value="1"/>
</dbReference>
<evidence type="ECO:0000256" key="3">
    <source>
        <dbReference type="ARBA" id="ARBA00023004"/>
    </source>
</evidence>
<evidence type="ECO:0000256" key="4">
    <source>
        <dbReference type="ARBA" id="ARBA00023014"/>
    </source>
</evidence>
<keyword evidence="1" id="KW-0004">4Fe-4S</keyword>
<evidence type="ECO:0000256" key="1">
    <source>
        <dbReference type="ARBA" id="ARBA00022485"/>
    </source>
</evidence>
<keyword evidence="3" id="KW-0408">Iron</keyword>
<accession>F2NC80</accession>
<proteinExistence type="predicted"/>
<organism evidence="6 7">
    <name type="scientific">Desulfobacca acetoxidans (strain ATCC 700848 / DSM 11109 / ASRB2)</name>
    <dbReference type="NCBI Taxonomy" id="880072"/>
    <lineage>
        <taxon>Bacteria</taxon>
        <taxon>Pseudomonadati</taxon>
        <taxon>Thermodesulfobacteriota</taxon>
        <taxon>Desulfobaccia</taxon>
        <taxon>Desulfobaccales</taxon>
        <taxon>Desulfobaccaceae</taxon>
        <taxon>Desulfobacca</taxon>
    </lineage>
</organism>
<keyword evidence="4" id="KW-0411">Iron-sulfur</keyword>
<dbReference type="GO" id="GO:0046872">
    <property type="term" value="F:metal ion binding"/>
    <property type="evidence" value="ECO:0007669"/>
    <property type="project" value="UniProtKB-KW"/>
</dbReference>